<dbReference type="Proteomes" id="UP000000238">
    <property type="component" value="Chromosome"/>
</dbReference>
<dbReference type="Pfam" id="PF05721">
    <property type="entry name" value="PhyH"/>
    <property type="match status" value="1"/>
</dbReference>
<dbReference type="HOGENOM" id="CLU_833620_0_0_6"/>
<dbReference type="STRING" id="349521.HCH_06062"/>
<name>Q2S9G3_HAHCH</name>
<dbReference type="GO" id="GO:0016706">
    <property type="term" value="F:2-oxoglutarate-dependent dioxygenase activity"/>
    <property type="evidence" value="ECO:0007669"/>
    <property type="project" value="UniProtKB-ARBA"/>
</dbReference>
<accession>Q2S9G3</accession>
<dbReference type="SUPFAM" id="SSF51197">
    <property type="entry name" value="Clavaminate synthase-like"/>
    <property type="match status" value="1"/>
</dbReference>
<dbReference type="RefSeq" id="WP_011399769.1">
    <property type="nucleotide sequence ID" value="NC_007645.1"/>
</dbReference>
<gene>
    <name evidence="2" type="ordered locus">HCH_06062</name>
</gene>
<organism evidence="2 3">
    <name type="scientific">Hahella chejuensis (strain KCTC 2396)</name>
    <dbReference type="NCBI Taxonomy" id="349521"/>
    <lineage>
        <taxon>Bacteria</taxon>
        <taxon>Pseudomonadati</taxon>
        <taxon>Pseudomonadota</taxon>
        <taxon>Gammaproteobacteria</taxon>
        <taxon>Oceanospirillales</taxon>
        <taxon>Hahellaceae</taxon>
        <taxon>Hahella</taxon>
    </lineage>
</organism>
<evidence type="ECO:0000256" key="1">
    <source>
        <dbReference type="SAM" id="MobiDB-lite"/>
    </source>
</evidence>
<feature type="compositionally biased region" description="Polar residues" evidence="1">
    <location>
        <begin position="1"/>
        <end position="23"/>
    </location>
</feature>
<dbReference type="InterPro" id="IPR008775">
    <property type="entry name" value="Phytyl_CoA_dOase-like"/>
</dbReference>
<dbReference type="eggNOG" id="COG5285">
    <property type="taxonomic scope" value="Bacteria"/>
</dbReference>
<dbReference type="AlphaFoldDB" id="Q2S9G3"/>
<evidence type="ECO:0000313" key="3">
    <source>
        <dbReference type="Proteomes" id="UP000000238"/>
    </source>
</evidence>
<keyword evidence="3" id="KW-1185">Reference proteome</keyword>
<dbReference type="KEGG" id="hch:HCH_06062"/>
<feature type="region of interest" description="Disordered" evidence="1">
    <location>
        <begin position="1"/>
        <end position="28"/>
    </location>
</feature>
<dbReference type="Gene3D" id="2.60.120.620">
    <property type="entry name" value="q2cbj1_9rhob like domain"/>
    <property type="match status" value="1"/>
</dbReference>
<evidence type="ECO:0000313" key="2">
    <source>
        <dbReference type="EMBL" id="ABC32711.1"/>
    </source>
</evidence>
<dbReference type="PANTHER" id="PTHR31630:SF6">
    <property type="entry name" value="PHYTANOYL-COA DIOXYGENASE-RELATED"/>
    <property type="match status" value="1"/>
</dbReference>
<dbReference type="PANTHER" id="PTHR31630">
    <property type="entry name" value="PHYTANOYL-COA DIOXYGENASE-RELATED-RELATED"/>
    <property type="match status" value="1"/>
</dbReference>
<dbReference type="EMBL" id="CP000155">
    <property type="protein sequence ID" value="ABC32711.1"/>
    <property type="molecule type" value="Genomic_DNA"/>
</dbReference>
<sequence length="367" mass="41590">MSYVPNTGSGARSSNSTPQTQTYEKLPSAEEVGSLGVQRLKRLWHKTRLNKCGKLEERLRQEEWRTDVALMNLLGLGLDQCLGFLYCGEPSFAEFESWVLKQNPGGLSKARIDDINRVLGDYRAGAYTQQLNAREILEGPWCGDAPKYLSESQIAFWRENGYLVVEGVLDKPQCQASVDVIYRFLQKSPDRPETWYLAHQAQQNIMVQLFRDPVLDANRSSEKMRQAFADIWGTESLQCSIDRAGFNPPETPLYQFFGTRLHWDVDFSRAPELRTQGLIYLTDVAENQGAFHCAPGFHRQMIDWMAQLPPGADPNQQDLSHFKLKYVAAPAGSLIIWHHYLPHGASPNRAATPRVVQYLNMTPLPCA</sequence>
<dbReference type="OrthoDB" id="1157001at2"/>
<protein>
    <submittedName>
        <fullName evidence="2">Phytanoyl-CoA deoxygenase (PhyH) family protein</fullName>
    </submittedName>
</protein>
<reference evidence="2 3" key="1">
    <citation type="journal article" date="2005" name="Nucleic Acids Res.">
        <title>Genomic blueprint of Hahella chejuensis, a marine microbe producing an algicidal agent.</title>
        <authorList>
            <person name="Jeong H."/>
            <person name="Yim J.H."/>
            <person name="Lee C."/>
            <person name="Choi S.-H."/>
            <person name="Park Y.K."/>
            <person name="Yoon S.H."/>
            <person name="Hur C.-G."/>
            <person name="Kang H.-Y."/>
            <person name="Kim D."/>
            <person name="Lee H.H."/>
            <person name="Park K.H."/>
            <person name="Park S.-H."/>
            <person name="Park H.-S."/>
            <person name="Lee H.K."/>
            <person name="Oh T.K."/>
            <person name="Kim J.F."/>
        </authorList>
    </citation>
    <scope>NUCLEOTIDE SEQUENCE [LARGE SCALE GENOMIC DNA]</scope>
    <source>
        <strain evidence="2 3">KCTC 2396</strain>
    </source>
</reference>
<proteinExistence type="predicted"/>